<reference evidence="1" key="1">
    <citation type="submission" date="2015-10" db="EMBL/GenBank/DDBJ databases">
        <authorList>
            <person name="Gilbert D.G."/>
        </authorList>
    </citation>
    <scope>NUCLEOTIDE SEQUENCE</scope>
</reference>
<proteinExistence type="predicted"/>
<dbReference type="AlphaFoldDB" id="A0A161K0K9"/>
<gene>
    <name evidence="1" type="ORF">MGWOODY_Smn3360</name>
</gene>
<organism evidence="1">
    <name type="scientific">hydrothermal vent metagenome</name>
    <dbReference type="NCBI Taxonomy" id="652676"/>
    <lineage>
        <taxon>unclassified sequences</taxon>
        <taxon>metagenomes</taxon>
        <taxon>ecological metagenomes</taxon>
    </lineage>
</organism>
<evidence type="ECO:0000313" key="1">
    <source>
        <dbReference type="EMBL" id="CUS44816.1"/>
    </source>
</evidence>
<evidence type="ECO:0008006" key="2">
    <source>
        <dbReference type="Google" id="ProtNLM"/>
    </source>
</evidence>
<protein>
    <recommendedName>
        <fullName evidence="2">Outer membrane lipoprotein-sorting protein</fullName>
    </recommendedName>
</protein>
<dbReference type="EMBL" id="CZQE01000182">
    <property type="protein sequence ID" value="CUS44816.1"/>
    <property type="molecule type" value="Genomic_DNA"/>
</dbReference>
<sequence>MLALPAVALPADPVERAMAAIGGRSLIERVWAIRWIGTGKLHAGGKTVELGMETYLEPFVRVRSDSWLLSEGRSVMRTLMIEGDRGFAVIEGKQSALSPLATLNERQQFGAYGYMLMAGARWEALPRGALRGNRPGFPSIEVRLGKDGRMLSADYILSPPDGPGTGGKPVREYLGFAGTVADKGVRWPQRLAIARDNRPFFALSIDHFSADLR</sequence>
<name>A0A161K0K9_9ZZZZ</name>
<accession>A0A161K0K9</accession>